<dbReference type="AlphaFoldDB" id="I0IJ36"/>
<dbReference type="Pfam" id="PF07228">
    <property type="entry name" value="SpoIIE"/>
    <property type="match status" value="1"/>
</dbReference>
<reference evidence="4 5" key="1">
    <citation type="submission" date="2012-02" db="EMBL/GenBank/DDBJ databases">
        <title>Complete genome sequence of Phycisphaera mikurensis NBRC 102666.</title>
        <authorList>
            <person name="Ankai A."/>
            <person name="Hosoyama A."/>
            <person name="Terui Y."/>
            <person name="Sekine M."/>
            <person name="Fukai R."/>
            <person name="Kato Y."/>
            <person name="Nakamura S."/>
            <person name="Yamada-Narita S."/>
            <person name="Kawakoshi A."/>
            <person name="Fukunaga Y."/>
            <person name="Yamazaki S."/>
            <person name="Fujita N."/>
        </authorList>
    </citation>
    <scope>NUCLEOTIDE SEQUENCE [LARGE SCALE GENOMIC DNA]</scope>
    <source>
        <strain evidence="5">NBRC 102666 / KCTC 22515 / FYK2301M01</strain>
    </source>
</reference>
<organism evidence="4 5">
    <name type="scientific">Phycisphaera mikurensis (strain NBRC 102666 / KCTC 22515 / FYK2301M01)</name>
    <dbReference type="NCBI Taxonomy" id="1142394"/>
    <lineage>
        <taxon>Bacteria</taxon>
        <taxon>Pseudomonadati</taxon>
        <taxon>Planctomycetota</taxon>
        <taxon>Phycisphaerae</taxon>
        <taxon>Phycisphaerales</taxon>
        <taxon>Phycisphaeraceae</taxon>
        <taxon>Phycisphaera</taxon>
    </lineage>
</organism>
<proteinExistence type="predicted"/>
<sequence length="285" mass="30216">MAPQEEIQKLKQELAEAEAARAEVEARDAKLQREVGQIARIHQALLPDQMPDVAGVRLAVRHAAPNRAGGDYYDVIPLQRDEALSAEASDPWLLIIADASGHGPAAAVIMAMIQAVLHGYRGDARGPGPVMSFVNAEMVKKAVPGSFTTAVLGLLDPRKSTFSYAIAGHHPPLLRREGEPVVELPSEEAGLPLGVAEDEGAGRHEIHPLRPGDAVLLYTDGAIETRNPAGEQFGLGRLKAALEAAAGTPDQQLDAVVGAIDAHRAGGPMEDDRTLLMFQAEATEP</sequence>
<keyword evidence="2" id="KW-0175">Coiled coil</keyword>
<gene>
    <name evidence="4" type="ordered locus">PSMK_31150</name>
</gene>
<dbReference type="eggNOG" id="COG2208">
    <property type="taxonomic scope" value="Bacteria"/>
</dbReference>
<dbReference type="InterPro" id="IPR052016">
    <property type="entry name" value="Bact_Sigma-Reg"/>
</dbReference>
<evidence type="ECO:0000256" key="1">
    <source>
        <dbReference type="ARBA" id="ARBA00022801"/>
    </source>
</evidence>
<accession>I0IJ36</accession>
<dbReference type="InterPro" id="IPR036457">
    <property type="entry name" value="PPM-type-like_dom_sf"/>
</dbReference>
<evidence type="ECO:0000313" key="4">
    <source>
        <dbReference type="EMBL" id="BAM05274.1"/>
    </source>
</evidence>
<dbReference type="STRING" id="1142394.PSMK_31150"/>
<feature type="coiled-coil region" evidence="2">
    <location>
        <begin position="7"/>
        <end position="34"/>
    </location>
</feature>
<dbReference type="InterPro" id="IPR001932">
    <property type="entry name" value="PPM-type_phosphatase-like_dom"/>
</dbReference>
<protein>
    <submittedName>
        <fullName evidence="4">Putative phosphatase</fullName>
    </submittedName>
</protein>
<dbReference type="OrthoDB" id="247273at2"/>
<dbReference type="RefSeq" id="WP_014438478.1">
    <property type="nucleotide sequence ID" value="NC_017080.1"/>
</dbReference>
<name>I0IJ36_PHYMF</name>
<dbReference type="SUPFAM" id="SSF81606">
    <property type="entry name" value="PP2C-like"/>
    <property type="match status" value="1"/>
</dbReference>
<dbReference type="PANTHER" id="PTHR43156:SF2">
    <property type="entry name" value="STAGE II SPORULATION PROTEIN E"/>
    <property type="match status" value="1"/>
</dbReference>
<dbReference type="Proteomes" id="UP000007881">
    <property type="component" value="Chromosome"/>
</dbReference>
<dbReference type="GO" id="GO:0016791">
    <property type="term" value="F:phosphatase activity"/>
    <property type="evidence" value="ECO:0007669"/>
    <property type="project" value="TreeGrafter"/>
</dbReference>
<evidence type="ECO:0000313" key="5">
    <source>
        <dbReference type="Proteomes" id="UP000007881"/>
    </source>
</evidence>
<dbReference type="HOGENOM" id="CLU_000445_43_1_0"/>
<dbReference type="SMART" id="SM00331">
    <property type="entry name" value="PP2C_SIG"/>
    <property type="match status" value="1"/>
</dbReference>
<keyword evidence="5" id="KW-1185">Reference proteome</keyword>
<dbReference type="PANTHER" id="PTHR43156">
    <property type="entry name" value="STAGE II SPORULATION PROTEIN E-RELATED"/>
    <property type="match status" value="1"/>
</dbReference>
<feature type="domain" description="PPM-type phosphatase" evidence="3">
    <location>
        <begin position="53"/>
        <end position="280"/>
    </location>
</feature>
<dbReference type="EMBL" id="AP012338">
    <property type="protein sequence ID" value="BAM05274.1"/>
    <property type="molecule type" value="Genomic_DNA"/>
</dbReference>
<dbReference type="KEGG" id="phm:PSMK_31150"/>
<dbReference type="Gene3D" id="3.60.40.10">
    <property type="entry name" value="PPM-type phosphatase domain"/>
    <property type="match status" value="1"/>
</dbReference>
<evidence type="ECO:0000259" key="3">
    <source>
        <dbReference type="SMART" id="SM00331"/>
    </source>
</evidence>
<evidence type="ECO:0000256" key="2">
    <source>
        <dbReference type="SAM" id="Coils"/>
    </source>
</evidence>
<keyword evidence="1" id="KW-0378">Hydrolase</keyword>